<protein>
    <recommendedName>
        <fullName evidence="3">Spore coat protein</fullName>
    </recommendedName>
</protein>
<dbReference type="Pfam" id="PF02348">
    <property type="entry name" value="CTP_transf_3"/>
    <property type="match status" value="1"/>
</dbReference>
<organism evidence="1 2">
    <name type="scientific">Allofrancisella guangzhouensis</name>
    <dbReference type="NCBI Taxonomy" id="594679"/>
    <lineage>
        <taxon>Bacteria</taxon>
        <taxon>Pseudomonadati</taxon>
        <taxon>Pseudomonadota</taxon>
        <taxon>Gammaproteobacteria</taxon>
        <taxon>Thiotrichales</taxon>
        <taxon>Francisellaceae</taxon>
        <taxon>Allofrancisella</taxon>
    </lineage>
</organism>
<sequence>MKRKCIALLQARSDSSRLSGKVLKEIIGKPMIIHQLKRVELSRNIDELVVVTSDEHSDDLLSQIVQEQRFNVFRGSKNNVLGRFYAATELMGLSDEDVVVRLTGDCPLHDAAIIDEAIDAFNSSSCDYLSNSVYPVYPDGFDVEVFSYKALKFAYSNAVKKSDLEHVTPYIRNCGDLIVDRLNREPVYPEWRLTVDEDKDFALINSIFNHFRSTYFSFEDIVSFLKQNIELLEINSSIVRNEGYLKSLKEDLL</sequence>
<evidence type="ECO:0000313" key="1">
    <source>
        <dbReference type="EMBL" id="AJC49338.1"/>
    </source>
</evidence>
<evidence type="ECO:0008006" key="3">
    <source>
        <dbReference type="Google" id="ProtNLM"/>
    </source>
</evidence>
<dbReference type="GO" id="GO:0005829">
    <property type="term" value="C:cytosol"/>
    <property type="evidence" value="ECO:0007669"/>
    <property type="project" value="TreeGrafter"/>
</dbReference>
<evidence type="ECO:0000313" key="2">
    <source>
        <dbReference type="Proteomes" id="UP000031104"/>
    </source>
</evidence>
<name>A0A0A8E5P9_9GAMM</name>
<dbReference type="CDD" id="cd02518">
    <property type="entry name" value="GT2_SpsF"/>
    <property type="match status" value="1"/>
</dbReference>
<accession>A0A0A8E5P9</accession>
<dbReference type="EMBL" id="CP010427">
    <property type="protein sequence ID" value="AJC49338.1"/>
    <property type="molecule type" value="Genomic_DNA"/>
</dbReference>
<dbReference type="InterPro" id="IPR003329">
    <property type="entry name" value="Cytidylyl_trans"/>
</dbReference>
<reference evidence="1 2" key="1">
    <citation type="submission" date="2014-12" db="EMBL/GenBank/DDBJ databases">
        <title>Complete genome sequence of Francisella guanzhouensis strain 08HL01032 isolated from air-conditioning system in China.</title>
        <authorList>
            <person name="Svensson D."/>
            <person name="Ohrman C."/>
            <person name="Backman S."/>
            <person name="Karlsson E."/>
            <person name="Nilsson E."/>
            <person name="Bystrom M."/>
            <person name="Larkeryd A."/>
            <person name="Stenberg P."/>
            <person name="Scholtz H.C."/>
            <person name="Forsman M."/>
            <person name="Sjodin A."/>
        </authorList>
    </citation>
    <scope>NUCLEOTIDE SEQUENCE [LARGE SCALE GENOMIC DNA]</scope>
    <source>
        <strain evidence="1 2">08HL01032</strain>
    </source>
</reference>
<dbReference type="KEGG" id="fgu:SD28_06750"/>
<dbReference type="PANTHER" id="PTHR42866">
    <property type="entry name" value="3-DEOXY-MANNO-OCTULOSONATE CYTIDYLYLTRANSFERASE"/>
    <property type="match status" value="1"/>
</dbReference>
<dbReference type="OrthoDB" id="9801052at2"/>
<keyword evidence="2" id="KW-1185">Reference proteome</keyword>
<dbReference type="SUPFAM" id="SSF53448">
    <property type="entry name" value="Nucleotide-diphospho-sugar transferases"/>
    <property type="match status" value="1"/>
</dbReference>
<dbReference type="InterPro" id="IPR029044">
    <property type="entry name" value="Nucleotide-diphossugar_trans"/>
</dbReference>
<dbReference type="AlphaFoldDB" id="A0A0A8E5P9"/>
<dbReference type="HOGENOM" id="CLU_072501_0_0_6"/>
<dbReference type="STRING" id="594679.SD28_06750"/>
<proteinExistence type="predicted"/>
<dbReference type="Proteomes" id="UP000031104">
    <property type="component" value="Chromosome"/>
</dbReference>
<gene>
    <name evidence="1" type="ORF">SD28_06750</name>
</gene>
<dbReference type="Gene3D" id="3.90.550.10">
    <property type="entry name" value="Spore Coat Polysaccharide Biosynthesis Protein SpsA, Chain A"/>
    <property type="match status" value="1"/>
</dbReference>
<dbReference type="RefSeq" id="WP_039125306.1">
    <property type="nucleotide sequence ID" value="NZ_CP010427.1"/>
</dbReference>
<dbReference type="PANTHER" id="PTHR42866:SF1">
    <property type="entry name" value="SPORE COAT POLYSACCHARIDE BIOSYNTHESIS PROTEIN SPSF"/>
    <property type="match status" value="1"/>
</dbReference>